<feature type="region of interest" description="Disordered" evidence="13">
    <location>
        <begin position="356"/>
        <end position="422"/>
    </location>
</feature>
<feature type="transmembrane region" description="Helical" evidence="14">
    <location>
        <begin position="1619"/>
        <end position="1638"/>
    </location>
</feature>
<evidence type="ECO:0000256" key="1">
    <source>
        <dbReference type="ARBA" id="ARBA00004127"/>
    </source>
</evidence>
<evidence type="ECO:0000256" key="6">
    <source>
        <dbReference type="ARBA" id="ARBA00022723"/>
    </source>
</evidence>
<keyword evidence="6" id="KW-0479">Metal-binding</keyword>
<dbReference type="CDD" id="cd00371">
    <property type="entry name" value="HMA"/>
    <property type="match status" value="3"/>
</dbReference>
<feature type="transmembrane region" description="Helical" evidence="14">
    <location>
        <begin position="1028"/>
        <end position="1046"/>
    </location>
</feature>
<dbReference type="InterPro" id="IPR045347">
    <property type="entry name" value="HIND"/>
</dbReference>
<dbReference type="GO" id="GO:0030003">
    <property type="term" value="P:intracellular monoatomic cation homeostasis"/>
    <property type="evidence" value="ECO:0007669"/>
    <property type="project" value="UniProtKB-ARBA"/>
</dbReference>
<dbReference type="InterPro" id="IPR008250">
    <property type="entry name" value="ATPase_P-typ_transduc_dom_A_sf"/>
</dbReference>
<comment type="subcellular location">
    <subcellularLocation>
        <location evidence="1">Endomembrane system</location>
        <topology evidence="1">Multi-pass membrane protein</topology>
    </subcellularLocation>
</comment>
<keyword evidence="9" id="KW-1278">Translocase</keyword>
<feature type="compositionally biased region" description="Low complexity" evidence="13">
    <location>
        <begin position="403"/>
        <end position="416"/>
    </location>
</feature>
<comment type="similarity">
    <text evidence="2">Belongs to the cation transport ATPase (P-type) (TC 3.A.3) family. Type IB subfamily.</text>
</comment>
<dbReference type="Pfam" id="PF00702">
    <property type="entry name" value="Hydrolase"/>
    <property type="match status" value="1"/>
</dbReference>
<keyword evidence="7" id="KW-0547">Nucleotide-binding</keyword>
<keyword evidence="8" id="KW-0067">ATP-binding</keyword>
<dbReference type="InterPro" id="IPR017969">
    <property type="entry name" value="Heavy-metal-associated_CS"/>
</dbReference>
<dbReference type="EC" id="7.2.2.8" evidence="3"/>
<evidence type="ECO:0000256" key="12">
    <source>
        <dbReference type="ARBA" id="ARBA00080126"/>
    </source>
</evidence>
<feature type="compositionally biased region" description="Basic residues" evidence="13">
    <location>
        <begin position="544"/>
        <end position="560"/>
    </location>
</feature>
<dbReference type="Pfam" id="PF00122">
    <property type="entry name" value="E1-E2_ATPase"/>
    <property type="match status" value="1"/>
</dbReference>
<dbReference type="InterPro" id="IPR018303">
    <property type="entry name" value="ATPase_P-typ_P_site"/>
</dbReference>
<feature type="region of interest" description="Disordered" evidence="13">
    <location>
        <begin position="110"/>
        <end position="138"/>
    </location>
</feature>
<keyword evidence="4" id="KW-0813">Transport</keyword>
<dbReference type="Pfam" id="PF00403">
    <property type="entry name" value="HMA"/>
    <property type="match status" value="3"/>
</dbReference>
<dbReference type="InterPro" id="IPR023299">
    <property type="entry name" value="ATPase_P-typ_cyto_dom_N"/>
</dbReference>
<dbReference type="GO" id="GO:0016020">
    <property type="term" value="C:membrane"/>
    <property type="evidence" value="ECO:0007669"/>
    <property type="project" value="InterPro"/>
</dbReference>
<dbReference type="Gene3D" id="3.30.70.100">
    <property type="match status" value="3"/>
</dbReference>
<dbReference type="InterPro" id="IPR005011">
    <property type="entry name" value="SNU66/SART1"/>
</dbReference>
<dbReference type="GO" id="GO:0016887">
    <property type="term" value="F:ATP hydrolysis activity"/>
    <property type="evidence" value="ECO:0007669"/>
    <property type="project" value="InterPro"/>
</dbReference>
<dbReference type="FunFam" id="3.30.70.100:FF:000001">
    <property type="entry name" value="ATPase copper transporting beta"/>
    <property type="match status" value="3"/>
</dbReference>
<evidence type="ECO:0000256" key="4">
    <source>
        <dbReference type="ARBA" id="ARBA00022448"/>
    </source>
</evidence>
<dbReference type="Proteomes" id="UP000825438">
    <property type="component" value="Chromosome VII"/>
</dbReference>
<accession>A0A8F2W5Y0</accession>
<feature type="transmembrane region" description="Helical" evidence="14">
    <location>
        <begin position="1245"/>
        <end position="1268"/>
    </location>
</feature>
<dbReference type="PANTHER" id="PTHR43520">
    <property type="entry name" value="ATP7, ISOFORM B"/>
    <property type="match status" value="1"/>
</dbReference>
<dbReference type="CDD" id="cd02094">
    <property type="entry name" value="P-type_ATPase_Cu-like"/>
    <property type="match status" value="1"/>
</dbReference>
<dbReference type="SFLD" id="SFLDG00002">
    <property type="entry name" value="C1.7:_P-type_atpase_like"/>
    <property type="match status" value="1"/>
</dbReference>
<evidence type="ECO:0000256" key="13">
    <source>
        <dbReference type="SAM" id="MobiDB-lite"/>
    </source>
</evidence>
<dbReference type="InterPro" id="IPR036412">
    <property type="entry name" value="HAD-like_sf"/>
</dbReference>
<dbReference type="Pfam" id="PF19252">
    <property type="entry name" value="HIND"/>
    <property type="match status" value="2"/>
</dbReference>
<dbReference type="SUPFAM" id="SSF81653">
    <property type="entry name" value="Calcium ATPase, transduction domain A"/>
    <property type="match status" value="1"/>
</dbReference>
<feature type="transmembrane region" description="Helical" evidence="14">
    <location>
        <begin position="1592"/>
        <end position="1613"/>
    </location>
</feature>
<protein>
    <recommendedName>
        <fullName evidence="3">P-type Cu(+) transporter</fullName>
        <ecNumber evidence="3">7.2.2.8</ecNumber>
    </recommendedName>
    <alternativeName>
        <fullName evidence="12">Cu(2+)-ATPase</fullName>
    </alternativeName>
</protein>
<feature type="region of interest" description="Disordered" evidence="13">
    <location>
        <begin position="429"/>
        <end position="448"/>
    </location>
</feature>
<feature type="compositionally biased region" description="Basic and acidic residues" evidence="13">
    <location>
        <begin position="27"/>
        <end position="40"/>
    </location>
</feature>
<dbReference type="EMBL" id="CP076755">
    <property type="protein sequence ID" value="QWW25765.1"/>
    <property type="molecule type" value="Genomic_DNA"/>
</dbReference>
<evidence type="ECO:0000256" key="2">
    <source>
        <dbReference type="ARBA" id="ARBA00006024"/>
    </source>
</evidence>
<dbReference type="SFLD" id="SFLDF00027">
    <property type="entry name" value="p-type_atpase"/>
    <property type="match status" value="1"/>
</dbReference>
<evidence type="ECO:0000256" key="5">
    <source>
        <dbReference type="ARBA" id="ARBA00022692"/>
    </source>
</evidence>
<dbReference type="InterPro" id="IPR023298">
    <property type="entry name" value="ATPase_P-typ_TM_dom_sf"/>
</dbReference>
<dbReference type="GO" id="GO:0046540">
    <property type="term" value="C:U4/U6 x U5 tri-snRNP complex"/>
    <property type="evidence" value="ECO:0007669"/>
    <property type="project" value="InterPro"/>
</dbReference>
<organism evidence="16">
    <name type="scientific">Candidozyma auris</name>
    <name type="common">Yeast</name>
    <name type="synonym">Candida auris</name>
    <dbReference type="NCBI Taxonomy" id="498019"/>
    <lineage>
        <taxon>Eukaryota</taxon>
        <taxon>Fungi</taxon>
        <taxon>Dikarya</taxon>
        <taxon>Ascomycota</taxon>
        <taxon>Saccharomycotina</taxon>
        <taxon>Pichiomycetes</taxon>
        <taxon>Metschnikowiaceae</taxon>
        <taxon>Candidozyma</taxon>
    </lineage>
</organism>
<dbReference type="SUPFAM" id="SSF55008">
    <property type="entry name" value="HMA, heavy metal-associated domain"/>
    <property type="match status" value="3"/>
</dbReference>
<feature type="compositionally biased region" description="Basic and acidic residues" evidence="13">
    <location>
        <begin position="430"/>
        <end position="448"/>
    </location>
</feature>
<dbReference type="InterPro" id="IPR036163">
    <property type="entry name" value="HMA_dom_sf"/>
</dbReference>
<feature type="compositionally biased region" description="Basic residues" evidence="13">
    <location>
        <begin position="257"/>
        <end position="272"/>
    </location>
</feature>
<feature type="domain" description="HMA" evidence="15">
    <location>
        <begin position="645"/>
        <end position="709"/>
    </location>
</feature>
<feature type="region of interest" description="Disordered" evidence="13">
    <location>
        <begin position="544"/>
        <end position="568"/>
    </location>
</feature>
<dbReference type="PROSITE" id="PS50846">
    <property type="entry name" value="HMA_2"/>
    <property type="match status" value="3"/>
</dbReference>
<dbReference type="Gene3D" id="2.70.150.10">
    <property type="entry name" value="Calcium-transporting ATPase, cytoplasmic transduction domain A"/>
    <property type="match status" value="1"/>
</dbReference>
<dbReference type="GO" id="GO:0140581">
    <property type="term" value="F:P-type monovalent copper transporter activity"/>
    <property type="evidence" value="ECO:0007669"/>
    <property type="project" value="UniProtKB-EC"/>
</dbReference>
<feature type="compositionally biased region" description="Basic residues" evidence="13">
    <location>
        <begin position="310"/>
        <end position="319"/>
    </location>
</feature>
<dbReference type="Pfam" id="PF03343">
    <property type="entry name" value="SART-1"/>
    <property type="match status" value="1"/>
</dbReference>
<evidence type="ECO:0000256" key="11">
    <source>
        <dbReference type="ARBA" id="ARBA00023136"/>
    </source>
</evidence>
<reference evidence="16" key="1">
    <citation type="submission" date="2021-06" db="EMBL/GenBank/DDBJ databases">
        <title>Candida auris outbreak in lebanese hospital.</title>
        <authorList>
            <person name="Finianos M."/>
        </authorList>
    </citation>
    <scope>NUCLEOTIDE SEQUENCE</scope>
    <source>
        <strain evidence="16">CA7LBN</strain>
    </source>
</reference>
<dbReference type="InterPro" id="IPR059000">
    <property type="entry name" value="ATPase_P-type_domA"/>
</dbReference>
<dbReference type="SFLD" id="SFLDS00003">
    <property type="entry name" value="Haloacid_Dehalogenase"/>
    <property type="match status" value="1"/>
</dbReference>
<dbReference type="NCBIfam" id="TIGR01494">
    <property type="entry name" value="ATPase_P-type"/>
    <property type="match status" value="1"/>
</dbReference>
<dbReference type="PROSITE" id="PS01047">
    <property type="entry name" value="HMA_1"/>
    <property type="match status" value="2"/>
</dbReference>
<dbReference type="PROSITE" id="PS00154">
    <property type="entry name" value="ATPASE_E1_E2"/>
    <property type="match status" value="1"/>
</dbReference>
<evidence type="ECO:0000256" key="9">
    <source>
        <dbReference type="ARBA" id="ARBA00022967"/>
    </source>
</evidence>
<evidence type="ECO:0000256" key="3">
    <source>
        <dbReference type="ARBA" id="ARBA00012517"/>
    </source>
</evidence>
<keyword evidence="5 14" id="KW-0812">Transmembrane</keyword>
<dbReference type="Gene3D" id="3.40.1110.10">
    <property type="entry name" value="Calcium-transporting ATPase, cytoplasmic domain N"/>
    <property type="match status" value="1"/>
</dbReference>
<keyword evidence="11 14" id="KW-0472">Membrane</keyword>
<name>A0A8F2W5Y0_CANAR</name>
<dbReference type="InterPro" id="IPR006121">
    <property type="entry name" value="HMA_dom"/>
</dbReference>
<feature type="region of interest" description="Disordered" evidence="13">
    <location>
        <begin position="257"/>
        <end position="279"/>
    </location>
</feature>
<feature type="compositionally biased region" description="Polar residues" evidence="13">
    <location>
        <begin position="113"/>
        <end position="123"/>
    </location>
</feature>
<dbReference type="GO" id="GO:0005524">
    <property type="term" value="F:ATP binding"/>
    <property type="evidence" value="ECO:0007669"/>
    <property type="project" value="UniProtKB-KW"/>
</dbReference>
<dbReference type="FunFam" id="2.70.150.10:FF:000002">
    <property type="entry name" value="Copper-transporting ATPase 1, putative"/>
    <property type="match status" value="1"/>
</dbReference>
<feature type="transmembrane region" description="Helical" evidence="14">
    <location>
        <begin position="996"/>
        <end position="1016"/>
    </location>
</feature>
<feature type="domain" description="HMA" evidence="15">
    <location>
        <begin position="723"/>
        <end position="788"/>
    </location>
</feature>
<evidence type="ECO:0000313" key="16">
    <source>
        <dbReference type="EMBL" id="QWW25765.1"/>
    </source>
</evidence>
<sequence length="1717" mass="188550">MTEEISLSVEETNKVRAQLGLKLLPVEKDPRKNHEGEVVKSELSLEETNKLRASLGLRPIVRETEEKISSGGDHGTSKEEKGHGGQSESTSAIDTSSKLFYNEADPDWLNKVGKNSQRDQNVTAVAKQTEDADQPDLEVAHSTSALRDLKDGEVFTLEDQSILDDGRERISNEKISKAEKLRRDEREKAKAAILKFGARFDYEEEEDEEPEEFAQVIGSTIVMEDVSKSVKPEKNDVADAGALFDDLDEEQPVKMKKFKKKMPKKNKGQAKKRVLEDDHVTDVQPMVTVELKLDEGDEEEDIDSILAQNRQKRQKKRKHLTPEQIAQEIQSHKRIDRIERSNGIVFDDTAEFLNSIGEKAKESKQPVEDNGDEAREHNDDLIDAGAGSNEIENVPLTSRDTTSEPTGTSSTPTFGSMASTLEYLRKNRAVKVESAEEKETRKRQEQRVKEAEIQRIAISIEERTVRQELERDPSYKRLTKEEQESTFDRVLNERLIAKGLVETPKSRYPGREDRLSDYSPQVQLQYKDKEGNQLDQKQAWKQLSHRYHGTAPKHKKRKPVSKSEQEHSRINVDGMTCAACSTSVTEALEGISNVHSVAVSLITNEAKVVHGTEVQPQQLVQAVEECGFDAHVASSKALTNPTPHFVAKINVSGMTCGACTSSVTEALEAVPGVESASVSLLTNTASVKHSGVAVETLLRAVEDCGFDAVLDSSGSSATSQTLQNTTFSVTGMTCGACSASITEALEKLPEVVSAAVSNVTDSAVVTHTPDISADRLREIIEDCGFDAVATSTVRMGESQEDSEEEAVLQIYGIDESTDTAALQYNVEAILNSLAGVKDFWLLFKGQMNESALGPDHDTDSEHLIDELRITYSGSMLGIRTIVDALNNIDDEHSFLILNSVDQSLQTQLKLLSRVKEINHWRSTFFWSLIFGVPVIILNFTQNLPFWRNAMIFDGLYVISVIELALSSVVLFGLGNSFFKKMYGCIRRKGKNANMDVLVCMSTSISYLFSVYSVVLSVWTGQTIKPPKVLFETTVMLISFISFGKWMENKAKGATSTALSRLVSLTPTTCSIVTDPTAYQELLEKQNEEKGEVEQIADLPTREIGIDLLQTNDIAVVTAGGKIPADGVIIHGSTEVDESIITGESMPVHKRRGDTVIGGSINGPHLIHLRVTNAGKDSQLHQIINVVKESQVSKAPVQRFADYIAARFVAGVLLLSTVTYVIWFILCTWLHDDKLPKAFHKEENGKYYVCLKLAISVIVVACPCALGLAAPTAVMVGTGVGATRGALIKGGDVLEKASNINVILFDKTGTLTSGDMTISNAKPMVENLKLTLRQWWTLVGSVESNSEHPTGKAIVTGSKQKLGLTFEDDTFNTTIQDFNILTGLGVKAKITLEGKSYDVVIGNKRLLVRDFPDIREELAAILESDLRDSVATCAHVVIDGHYAGYIELVDSVKEGARDVIDHLRNVENIQVGIVTGDSTEVAERIGAQLGVPKGNIFSEVSPLEKDKVIVELRKRFGGPENISIAFVGDGINDAPALVQADIGMAISSGTDIAIDSAEIVLMGRKGSQENDLAGVITALKISEVTFRKIKLNFLFATIYNFVMLPFAMGCFLPFNLMLPPAAAAAAMACSSVSVVLNSLMLRNWKPPIITAVDADFKLEEEAVGDQFTLKDSSLAEFNSIKRGSCSAAWSPRGILQRLKRRIRIRNHGNSYELLPRAA</sequence>
<feature type="transmembrane region" description="Helical" evidence="14">
    <location>
        <begin position="1203"/>
        <end position="1225"/>
    </location>
</feature>
<dbReference type="PANTHER" id="PTHR43520:SF8">
    <property type="entry name" value="P-TYPE CU(+) TRANSPORTER"/>
    <property type="match status" value="1"/>
</dbReference>
<feature type="region of interest" description="Disordered" evidence="13">
    <location>
        <begin position="294"/>
        <end position="326"/>
    </location>
</feature>
<gene>
    <name evidence="16" type="ORF">CA7LBN_004669</name>
</gene>
<feature type="region of interest" description="Disordered" evidence="13">
    <location>
        <begin position="27"/>
        <end position="94"/>
    </location>
</feature>
<dbReference type="NCBIfam" id="TIGR01525">
    <property type="entry name" value="ATPase-IB_hvy"/>
    <property type="match status" value="1"/>
</dbReference>
<dbReference type="SUPFAM" id="SSF81665">
    <property type="entry name" value="Calcium ATPase, transmembrane domain M"/>
    <property type="match status" value="1"/>
</dbReference>
<dbReference type="InterPro" id="IPR001757">
    <property type="entry name" value="P_typ_ATPase"/>
</dbReference>
<dbReference type="Gene3D" id="3.40.50.1000">
    <property type="entry name" value="HAD superfamily/HAD-like"/>
    <property type="match status" value="1"/>
</dbReference>
<evidence type="ECO:0000256" key="7">
    <source>
        <dbReference type="ARBA" id="ARBA00022741"/>
    </source>
</evidence>
<evidence type="ECO:0000256" key="14">
    <source>
        <dbReference type="SAM" id="Phobius"/>
    </source>
</evidence>
<evidence type="ECO:0000256" key="10">
    <source>
        <dbReference type="ARBA" id="ARBA00022989"/>
    </source>
</evidence>
<evidence type="ECO:0000256" key="8">
    <source>
        <dbReference type="ARBA" id="ARBA00022840"/>
    </source>
</evidence>
<feature type="compositionally biased region" description="Basic and acidic residues" evidence="13">
    <location>
        <begin position="358"/>
        <end position="380"/>
    </location>
</feature>
<dbReference type="PRINTS" id="PR00119">
    <property type="entry name" value="CATATPASE"/>
</dbReference>
<dbReference type="GO" id="GO:0055070">
    <property type="term" value="P:copper ion homeostasis"/>
    <property type="evidence" value="ECO:0007669"/>
    <property type="project" value="TreeGrafter"/>
</dbReference>
<keyword evidence="10 14" id="KW-1133">Transmembrane helix</keyword>
<feature type="domain" description="HMA" evidence="15">
    <location>
        <begin position="566"/>
        <end position="631"/>
    </location>
</feature>
<proteinExistence type="inferred from homology"/>
<dbReference type="SUPFAM" id="SSF56784">
    <property type="entry name" value="HAD-like"/>
    <property type="match status" value="1"/>
</dbReference>
<evidence type="ECO:0000259" key="15">
    <source>
        <dbReference type="PROSITE" id="PS50846"/>
    </source>
</evidence>
<dbReference type="InterPro" id="IPR027256">
    <property type="entry name" value="P-typ_ATPase_IB"/>
</dbReference>
<dbReference type="GO" id="GO:0005507">
    <property type="term" value="F:copper ion binding"/>
    <property type="evidence" value="ECO:0007669"/>
    <property type="project" value="TreeGrafter"/>
</dbReference>
<dbReference type="GO" id="GO:0012505">
    <property type="term" value="C:endomembrane system"/>
    <property type="evidence" value="ECO:0007669"/>
    <property type="project" value="UniProtKB-SubCell"/>
</dbReference>
<dbReference type="GO" id="GO:0043682">
    <property type="term" value="F:P-type divalent copper transporter activity"/>
    <property type="evidence" value="ECO:0007669"/>
    <property type="project" value="TreeGrafter"/>
</dbReference>
<dbReference type="GO" id="GO:0000398">
    <property type="term" value="P:mRNA splicing, via spliceosome"/>
    <property type="evidence" value="ECO:0007669"/>
    <property type="project" value="InterPro"/>
</dbReference>
<feature type="transmembrane region" description="Helical" evidence="14">
    <location>
        <begin position="955"/>
        <end position="975"/>
    </location>
</feature>
<dbReference type="InterPro" id="IPR044492">
    <property type="entry name" value="P_typ_ATPase_HD_dom"/>
</dbReference>
<dbReference type="InterPro" id="IPR023214">
    <property type="entry name" value="HAD_sf"/>
</dbReference>